<accession>A0A1Y2FRV4</accession>
<evidence type="ECO:0000256" key="4">
    <source>
        <dbReference type="ARBA" id="ARBA00022792"/>
    </source>
</evidence>
<dbReference type="GO" id="GO:0005743">
    <property type="term" value="C:mitochondrial inner membrane"/>
    <property type="evidence" value="ECO:0007669"/>
    <property type="project" value="UniProtKB-SubCell"/>
</dbReference>
<dbReference type="InParanoid" id="A0A1Y2FRV4"/>
<evidence type="ECO:0000256" key="1">
    <source>
        <dbReference type="ARBA" id="ARBA00004434"/>
    </source>
</evidence>
<evidence type="ECO:0008006" key="12">
    <source>
        <dbReference type="Google" id="ProtNLM"/>
    </source>
</evidence>
<dbReference type="AlphaFoldDB" id="A0A1Y2FRV4"/>
<evidence type="ECO:0000313" key="10">
    <source>
        <dbReference type="EMBL" id="ORY86718.1"/>
    </source>
</evidence>
<organism evidence="10 11">
    <name type="scientific">Leucosporidium creatinivorum</name>
    <dbReference type="NCBI Taxonomy" id="106004"/>
    <lineage>
        <taxon>Eukaryota</taxon>
        <taxon>Fungi</taxon>
        <taxon>Dikarya</taxon>
        <taxon>Basidiomycota</taxon>
        <taxon>Pucciniomycotina</taxon>
        <taxon>Microbotryomycetes</taxon>
        <taxon>Leucosporidiales</taxon>
        <taxon>Leucosporidium</taxon>
    </lineage>
</organism>
<evidence type="ECO:0000256" key="7">
    <source>
        <dbReference type="ARBA" id="ARBA00023136"/>
    </source>
</evidence>
<dbReference type="EMBL" id="MCGR01000014">
    <property type="protein sequence ID" value="ORY86718.1"/>
    <property type="molecule type" value="Genomic_DNA"/>
</dbReference>
<comment type="subcellular location">
    <subcellularLocation>
        <location evidence="1">Mitochondrion inner membrane</location>
        <topology evidence="1">Single-pass membrane protein</topology>
    </subcellularLocation>
</comment>
<dbReference type="STRING" id="106004.A0A1Y2FRV4"/>
<name>A0A1Y2FRV4_9BASI</name>
<dbReference type="Proteomes" id="UP000193467">
    <property type="component" value="Unassembled WGS sequence"/>
</dbReference>
<comment type="function">
    <text evidence="9">Essential for the assembly of ubiquinol-cytochrome c reductase. It has a direct effect on the correct occurrence of the Rieske protein, core 4, core 5 and apocytochrome b.</text>
</comment>
<keyword evidence="6" id="KW-0496">Mitochondrion</keyword>
<evidence type="ECO:0000256" key="6">
    <source>
        <dbReference type="ARBA" id="ARBA00023128"/>
    </source>
</evidence>
<keyword evidence="7" id="KW-0472">Membrane</keyword>
<dbReference type="InterPro" id="IPR012420">
    <property type="entry name" value="Cbp4"/>
</dbReference>
<dbReference type="OrthoDB" id="5576752at2759"/>
<keyword evidence="4" id="KW-0999">Mitochondrion inner membrane</keyword>
<dbReference type="Pfam" id="PF07960">
    <property type="entry name" value="CBP4"/>
    <property type="match status" value="1"/>
</dbReference>
<keyword evidence="3" id="KW-0812">Transmembrane</keyword>
<keyword evidence="11" id="KW-1185">Reference proteome</keyword>
<keyword evidence="8" id="KW-0143">Chaperone</keyword>
<keyword evidence="5" id="KW-1133">Transmembrane helix</keyword>
<comment type="similarity">
    <text evidence="2">Belongs to the CBP4 family.</text>
</comment>
<evidence type="ECO:0000313" key="11">
    <source>
        <dbReference type="Proteomes" id="UP000193467"/>
    </source>
</evidence>
<evidence type="ECO:0000256" key="3">
    <source>
        <dbReference type="ARBA" id="ARBA00022692"/>
    </source>
</evidence>
<proteinExistence type="inferred from homology"/>
<evidence type="ECO:0000256" key="5">
    <source>
        <dbReference type="ARBA" id="ARBA00022989"/>
    </source>
</evidence>
<comment type="caution">
    <text evidence="10">The sequence shown here is derived from an EMBL/GenBank/DDBJ whole genome shotgun (WGS) entry which is preliminary data.</text>
</comment>
<protein>
    <recommendedName>
        <fullName evidence="12">Cytochrome b mRNA-processing protein 4</fullName>
    </recommendedName>
</protein>
<gene>
    <name evidence="10" type="ORF">BCR35DRAFT_302448</name>
</gene>
<sequence length="86" mass="9597">MAGRIPIGSALLFTGAVTGLGYGIMYLTTPTDQQFYDSLAPDLKRKVDENRALQRRGMEQREALERIKKSAELDKPVWAAEEGKKV</sequence>
<evidence type="ECO:0000256" key="8">
    <source>
        <dbReference type="ARBA" id="ARBA00023186"/>
    </source>
</evidence>
<reference evidence="10 11" key="1">
    <citation type="submission" date="2016-07" db="EMBL/GenBank/DDBJ databases">
        <title>Pervasive Adenine N6-methylation of Active Genes in Fungi.</title>
        <authorList>
            <consortium name="DOE Joint Genome Institute"/>
            <person name="Mondo S.J."/>
            <person name="Dannebaum R.O."/>
            <person name="Kuo R.C."/>
            <person name="Labutti K."/>
            <person name="Haridas S."/>
            <person name="Kuo A."/>
            <person name="Salamov A."/>
            <person name="Ahrendt S.R."/>
            <person name="Lipzen A."/>
            <person name="Sullivan W."/>
            <person name="Andreopoulos W.B."/>
            <person name="Clum A."/>
            <person name="Lindquist E."/>
            <person name="Daum C."/>
            <person name="Ramamoorthy G.K."/>
            <person name="Gryganskyi A."/>
            <person name="Culley D."/>
            <person name="Magnuson J.K."/>
            <person name="James T.Y."/>
            <person name="O'Malley M.A."/>
            <person name="Stajich J.E."/>
            <person name="Spatafora J.W."/>
            <person name="Visel A."/>
            <person name="Grigoriev I.V."/>
        </authorList>
    </citation>
    <scope>NUCLEOTIDE SEQUENCE [LARGE SCALE GENOMIC DNA]</scope>
    <source>
        <strain evidence="10 11">62-1032</strain>
    </source>
</reference>
<evidence type="ECO:0000256" key="2">
    <source>
        <dbReference type="ARBA" id="ARBA00006780"/>
    </source>
</evidence>
<evidence type="ECO:0000256" key="9">
    <source>
        <dbReference type="ARBA" id="ARBA00025413"/>
    </source>
</evidence>